<dbReference type="FunFam" id="2.60.40.10:FF:000838">
    <property type="entry name" value="Uncharacterized protein, isoform F"/>
    <property type="match status" value="1"/>
</dbReference>
<dbReference type="PANTHER" id="PTHR13817:SF164">
    <property type="entry name" value="ZORMIN, ISOFORM J"/>
    <property type="match status" value="1"/>
</dbReference>
<keyword evidence="7" id="KW-1185">Reference proteome</keyword>
<accession>A0A2J7RBB9</accession>
<dbReference type="FunFam" id="2.60.40.10:FF:000425">
    <property type="entry name" value="Myosin light chain kinase"/>
    <property type="match status" value="1"/>
</dbReference>
<dbReference type="InterPro" id="IPR036179">
    <property type="entry name" value="Ig-like_dom_sf"/>
</dbReference>
<dbReference type="OrthoDB" id="2152335at2759"/>
<dbReference type="PROSITE" id="PS50835">
    <property type="entry name" value="IG_LIKE"/>
    <property type="match status" value="3"/>
</dbReference>
<dbReference type="Gene3D" id="2.60.40.10">
    <property type="entry name" value="Immunoglobulins"/>
    <property type="match status" value="3"/>
</dbReference>
<dbReference type="InterPro" id="IPR003598">
    <property type="entry name" value="Ig_sub2"/>
</dbReference>
<dbReference type="PANTHER" id="PTHR13817">
    <property type="entry name" value="TITIN"/>
    <property type="match status" value="1"/>
</dbReference>
<dbReference type="InterPro" id="IPR013783">
    <property type="entry name" value="Ig-like_fold"/>
</dbReference>
<dbReference type="SUPFAM" id="SSF48726">
    <property type="entry name" value="Immunoglobulin"/>
    <property type="match status" value="4"/>
</dbReference>
<dbReference type="Pfam" id="PF07679">
    <property type="entry name" value="I-set"/>
    <property type="match status" value="3"/>
</dbReference>
<dbReference type="EMBL" id="NEVH01005908">
    <property type="protein sequence ID" value="PNF38129.1"/>
    <property type="molecule type" value="Genomic_DNA"/>
</dbReference>
<dbReference type="AlphaFoldDB" id="A0A2J7RBB9"/>
<dbReference type="Proteomes" id="UP000235965">
    <property type="component" value="Unassembled WGS sequence"/>
</dbReference>
<gene>
    <name evidence="6" type="ORF">B7P43_G14606</name>
</gene>
<feature type="domain" description="Ig-like" evidence="5">
    <location>
        <begin position="172"/>
        <end position="260"/>
    </location>
</feature>
<dbReference type="SMART" id="SM00409">
    <property type="entry name" value="IG"/>
    <property type="match status" value="3"/>
</dbReference>
<dbReference type="InterPro" id="IPR013098">
    <property type="entry name" value="Ig_I-set"/>
</dbReference>
<dbReference type="FunFam" id="2.60.40.10:FF:000107">
    <property type="entry name" value="Myosin, light chain kinase a"/>
    <property type="match status" value="1"/>
</dbReference>
<reference evidence="6 7" key="1">
    <citation type="submission" date="2017-12" db="EMBL/GenBank/DDBJ databases">
        <title>Hemimetabolous genomes reveal molecular basis of termite eusociality.</title>
        <authorList>
            <person name="Harrison M.C."/>
            <person name="Jongepier E."/>
            <person name="Robertson H.M."/>
            <person name="Arning N."/>
            <person name="Bitard-Feildel T."/>
            <person name="Chao H."/>
            <person name="Childers C.P."/>
            <person name="Dinh H."/>
            <person name="Doddapaneni H."/>
            <person name="Dugan S."/>
            <person name="Gowin J."/>
            <person name="Greiner C."/>
            <person name="Han Y."/>
            <person name="Hu H."/>
            <person name="Hughes D.S.T."/>
            <person name="Huylmans A.-K."/>
            <person name="Kemena C."/>
            <person name="Kremer L.P.M."/>
            <person name="Lee S.L."/>
            <person name="Lopez-Ezquerra A."/>
            <person name="Mallet L."/>
            <person name="Monroy-Kuhn J.M."/>
            <person name="Moser A."/>
            <person name="Murali S.C."/>
            <person name="Muzny D.M."/>
            <person name="Otani S."/>
            <person name="Piulachs M.-D."/>
            <person name="Poelchau M."/>
            <person name="Qu J."/>
            <person name="Schaub F."/>
            <person name="Wada-Katsumata A."/>
            <person name="Worley K.C."/>
            <person name="Xie Q."/>
            <person name="Ylla G."/>
            <person name="Poulsen M."/>
            <person name="Gibbs R.A."/>
            <person name="Schal C."/>
            <person name="Richards S."/>
            <person name="Belles X."/>
            <person name="Korb J."/>
            <person name="Bornberg-Bauer E."/>
        </authorList>
    </citation>
    <scope>NUCLEOTIDE SEQUENCE [LARGE SCALE GENOMIC DNA]</scope>
    <source>
        <tissue evidence="6">Whole body</tissue>
    </source>
</reference>
<dbReference type="GO" id="GO:0045989">
    <property type="term" value="P:positive regulation of striated muscle contraction"/>
    <property type="evidence" value="ECO:0007669"/>
    <property type="project" value="UniProtKB-ARBA"/>
</dbReference>
<evidence type="ECO:0000313" key="7">
    <source>
        <dbReference type="Proteomes" id="UP000235965"/>
    </source>
</evidence>
<dbReference type="InterPro" id="IPR050964">
    <property type="entry name" value="Striated_Muscle_Regulatory"/>
</dbReference>
<dbReference type="SMART" id="SM00408">
    <property type="entry name" value="IGc2"/>
    <property type="match status" value="2"/>
</dbReference>
<evidence type="ECO:0000259" key="5">
    <source>
        <dbReference type="PROSITE" id="PS50835"/>
    </source>
</evidence>
<evidence type="ECO:0000256" key="4">
    <source>
        <dbReference type="ARBA" id="ARBA00023319"/>
    </source>
</evidence>
<sequence length="342" mass="37829">MPEVTWYKDCIAIQNNPDYQTTFDQGICTLTIEETFTEDSAKFICKAVNAAGTAETNATLSVKEPEAEEQLSPPVFTKRLESSISREGSTFQMECKVEGNPLPTVQWFKNDVCIDNSPDYVITYNNGEAVLRLEEVFLEDQAEYCCKAANQLGTDLCSAKLTVEPLEPTEAPSFVTPLSNVMARAGQKIKLECEVTGLPTPELNWSHNGKLMQETHDIKMQYDDNKATLVVNEAFPKDAGVYVVSAKNIAGEATSSCNVSVKGRLPTETSDSEVASDMEPIKPAIQLPLKDISVFEGKRVRLDCIIIGQPEPEELLSHRGLGVRMQREGCGLYRCIARRQLC</sequence>
<evidence type="ECO:0000256" key="2">
    <source>
        <dbReference type="ARBA" id="ARBA00022490"/>
    </source>
</evidence>
<dbReference type="GO" id="GO:0060298">
    <property type="term" value="P:positive regulation of sarcomere organization"/>
    <property type="evidence" value="ECO:0007669"/>
    <property type="project" value="UniProtKB-ARBA"/>
</dbReference>
<proteinExistence type="predicted"/>
<organism evidence="6 7">
    <name type="scientific">Cryptotermes secundus</name>
    <dbReference type="NCBI Taxonomy" id="105785"/>
    <lineage>
        <taxon>Eukaryota</taxon>
        <taxon>Metazoa</taxon>
        <taxon>Ecdysozoa</taxon>
        <taxon>Arthropoda</taxon>
        <taxon>Hexapoda</taxon>
        <taxon>Insecta</taxon>
        <taxon>Pterygota</taxon>
        <taxon>Neoptera</taxon>
        <taxon>Polyneoptera</taxon>
        <taxon>Dictyoptera</taxon>
        <taxon>Blattodea</taxon>
        <taxon>Blattoidea</taxon>
        <taxon>Termitoidae</taxon>
        <taxon>Kalotermitidae</taxon>
        <taxon>Cryptotermitinae</taxon>
        <taxon>Cryptotermes</taxon>
    </lineage>
</organism>
<feature type="domain" description="Ig-like" evidence="5">
    <location>
        <begin position="1"/>
        <end position="61"/>
    </location>
</feature>
<keyword evidence="4" id="KW-0393">Immunoglobulin domain</keyword>
<feature type="domain" description="Ig-like" evidence="5">
    <location>
        <begin position="73"/>
        <end position="162"/>
    </location>
</feature>
<feature type="non-terminal residue" evidence="6">
    <location>
        <position position="342"/>
    </location>
</feature>
<comment type="subcellular location">
    <subcellularLocation>
        <location evidence="1">Cytoplasm</location>
    </subcellularLocation>
</comment>
<dbReference type="InterPro" id="IPR007110">
    <property type="entry name" value="Ig-like_dom"/>
</dbReference>
<evidence type="ECO:0000256" key="1">
    <source>
        <dbReference type="ARBA" id="ARBA00004496"/>
    </source>
</evidence>
<keyword evidence="2" id="KW-0963">Cytoplasm</keyword>
<name>A0A2J7RBB9_9NEOP</name>
<dbReference type="InterPro" id="IPR003599">
    <property type="entry name" value="Ig_sub"/>
</dbReference>
<evidence type="ECO:0000313" key="6">
    <source>
        <dbReference type="EMBL" id="PNF38129.1"/>
    </source>
</evidence>
<protein>
    <recommendedName>
        <fullName evidence="5">Ig-like domain-containing protein</fullName>
    </recommendedName>
</protein>
<comment type="caution">
    <text evidence="6">The sequence shown here is derived from an EMBL/GenBank/DDBJ whole genome shotgun (WGS) entry which is preliminary data.</text>
</comment>
<evidence type="ECO:0000256" key="3">
    <source>
        <dbReference type="ARBA" id="ARBA00022737"/>
    </source>
</evidence>
<dbReference type="GO" id="GO:0005737">
    <property type="term" value="C:cytoplasm"/>
    <property type="evidence" value="ECO:0007669"/>
    <property type="project" value="UniProtKB-SubCell"/>
</dbReference>
<dbReference type="GO" id="GO:0040017">
    <property type="term" value="P:positive regulation of locomotion"/>
    <property type="evidence" value="ECO:0007669"/>
    <property type="project" value="UniProtKB-ARBA"/>
</dbReference>
<keyword evidence="3" id="KW-0677">Repeat</keyword>